<dbReference type="GO" id="GO:0031418">
    <property type="term" value="F:L-ascorbic acid binding"/>
    <property type="evidence" value="ECO:0007669"/>
    <property type="project" value="InterPro"/>
</dbReference>
<evidence type="ECO:0000313" key="9">
    <source>
        <dbReference type="Proteomes" id="UP000241462"/>
    </source>
</evidence>
<dbReference type="GO" id="GO:0004656">
    <property type="term" value="F:procollagen-proline 4-dioxygenase activity"/>
    <property type="evidence" value="ECO:0007669"/>
    <property type="project" value="TreeGrafter"/>
</dbReference>
<dbReference type="Gene3D" id="2.60.120.620">
    <property type="entry name" value="q2cbj1_9rhob like domain"/>
    <property type="match status" value="1"/>
</dbReference>
<sequence length="529" mass="57567">MAKSKAKRKAQSNTTSTAAKKQKTAGANTTTTTTTTTLDPSNPDSPIGSLSLTGGSTPYEVKNLATLVPEEDLEITVDTLRLLADNASLIKSKGCKDLRAAVFAFRQACTTGAVSAADANGNLTSRISGALADQNWVDARILLAEMRIRGQKPKLGALCRWVRDLDVISGLAEQREAAVGRGGEGQGETRTQAQRDVLQVLDAILRVIGPVDYSAAAVNNNNDDDDDNAHSGPMILRQAWDLREGRERTQVYDSVLDGTLPASVPDTTTARFRILDTTPGLERKPPNHHPAILHASQDHTIRFSEPAPTTTCHAHPVVPNLRVMRDALTADECLQIIGVAEKIGFTPDAPIRAEGEEASILAHNFYWMADEAFCGGLWKRVEKYVPASVGGRAVRGLNRRFRVYRYVPGAEYRAHIDGAWPPSGISSDDKYIYDASPPEAKQSSLFTFLIYLNDEFEGGETTYFLPGTREGTLNAYPLKPIQGSIALFPHGEVDGNLLHEGTGVRKEEKPTAKYVIRTDVEYDVDPQTV</sequence>
<dbReference type="AlphaFoldDB" id="A0A2T2ZWW5"/>
<dbReference type="STRING" id="2025994.A0A2T2ZWW5"/>
<feature type="domain" description="Fe2OG dioxygenase" evidence="7">
    <location>
        <begin position="396"/>
        <end position="522"/>
    </location>
</feature>
<accession>A0A2T2ZWW5</accession>
<evidence type="ECO:0000256" key="4">
    <source>
        <dbReference type="ARBA" id="ARBA00023002"/>
    </source>
</evidence>
<dbReference type="PROSITE" id="PS51471">
    <property type="entry name" value="FE2OG_OXY"/>
    <property type="match status" value="1"/>
</dbReference>
<comment type="cofactor">
    <cofactor evidence="1">
        <name>L-ascorbate</name>
        <dbReference type="ChEBI" id="CHEBI:38290"/>
    </cofactor>
</comment>
<dbReference type="Pfam" id="PF13640">
    <property type="entry name" value="2OG-FeII_Oxy_3"/>
    <property type="match status" value="1"/>
</dbReference>
<keyword evidence="4" id="KW-0560">Oxidoreductase</keyword>
<dbReference type="InterPro" id="IPR005123">
    <property type="entry name" value="Oxoglu/Fe-dep_dioxygenase_dom"/>
</dbReference>
<dbReference type="GO" id="GO:0005783">
    <property type="term" value="C:endoplasmic reticulum"/>
    <property type="evidence" value="ECO:0007669"/>
    <property type="project" value="TreeGrafter"/>
</dbReference>
<name>A0A2T2ZWW5_9PEZI</name>
<evidence type="ECO:0000256" key="6">
    <source>
        <dbReference type="SAM" id="MobiDB-lite"/>
    </source>
</evidence>
<gene>
    <name evidence="8" type="ORF">BD289DRAFT_485932</name>
</gene>
<proteinExistence type="predicted"/>
<dbReference type="InterPro" id="IPR045054">
    <property type="entry name" value="P4HA-like"/>
</dbReference>
<organism evidence="8 9">
    <name type="scientific">Coniella lustricola</name>
    <dbReference type="NCBI Taxonomy" id="2025994"/>
    <lineage>
        <taxon>Eukaryota</taxon>
        <taxon>Fungi</taxon>
        <taxon>Dikarya</taxon>
        <taxon>Ascomycota</taxon>
        <taxon>Pezizomycotina</taxon>
        <taxon>Sordariomycetes</taxon>
        <taxon>Sordariomycetidae</taxon>
        <taxon>Diaporthales</taxon>
        <taxon>Schizoparmaceae</taxon>
        <taxon>Coniella</taxon>
    </lineage>
</organism>
<feature type="compositionally biased region" description="Basic residues" evidence="6">
    <location>
        <begin position="1"/>
        <end position="10"/>
    </location>
</feature>
<keyword evidence="2" id="KW-0479">Metal-binding</keyword>
<dbReference type="InParanoid" id="A0A2T2ZWW5"/>
<evidence type="ECO:0000313" key="8">
    <source>
        <dbReference type="EMBL" id="PSR78668.1"/>
    </source>
</evidence>
<dbReference type="OrthoDB" id="69177at2759"/>
<dbReference type="PANTHER" id="PTHR10869:SF247">
    <property type="entry name" value="FE2OG DIOXYGENASE DOMAIN-CONTAINING PROTEIN"/>
    <property type="match status" value="1"/>
</dbReference>
<dbReference type="InterPro" id="IPR006620">
    <property type="entry name" value="Pro_4_hyd_alph"/>
</dbReference>
<evidence type="ECO:0000259" key="7">
    <source>
        <dbReference type="PROSITE" id="PS51471"/>
    </source>
</evidence>
<protein>
    <recommendedName>
        <fullName evidence="7">Fe2OG dioxygenase domain-containing protein</fullName>
    </recommendedName>
</protein>
<evidence type="ECO:0000256" key="5">
    <source>
        <dbReference type="ARBA" id="ARBA00023004"/>
    </source>
</evidence>
<keyword evidence="5" id="KW-0408">Iron</keyword>
<dbReference type="SMART" id="SM00702">
    <property type="entry name" value="P4Hc"/>
    <property type="match status" value="1"/>
</dbReference>
<keyword evidence="9" id="KW-1185">Reference proteome</keyword>
<reference evidence="8 9" key="1">
    <citation type="journal article" date="2018" name="Mycol. Prog.">
        <title>Coniella lustricola, a new species from submerged detritus.</title>
        <authorList>
            <person name="Raudabaugh D.B."/>
            <person name="Iturriaga T."/>
            <person name="Carver A."/>
            <person name="Mondo S."/>
            <person name="Pangilinan J."/>
            <person name="Lipzen A."/>
            <person name="He G."/>
            <person name="Amirebrahimi M."/>
            <person name="Grigoriev I.V."/>
            <person name="Miller A.N."/>
        </authorList>
    </citation>
    <scope>NUCLEOTIDE SEQUENCE [LARGE SCALE GENOMIC DNA]</scope>
    <source>
        <strain evidence="8 9">B22-T-1</strain>
    </source>
</reference>
<feature type="region of interest" description="Disordered" evidence="6">
    <location>
        <begin position="1"/>
        <end position="54"/>
    </location>
</feature>
<dbReference type="FunFam" id="2.60.120.620:FF:000020">
    <property type="entry name" value="Unplaced genomic scaffold supercont2.4, whole genome shotgun sequence"/>
    <property type="match status" value="1"/>
</dbReference>
<evidence type="ECO:0000256" key="1">
    <source>
        <dbReference type="ARBA" id="ARBA00001961"/>
    </source>
</evidence>
<feature type="compositionally biased region" description="Polar residues" evidence="6">
    <location>
        <begin position="38"/>
        <end position="54"/>
    </location>
</feature>
<dbReference type="InterPro" id="IPR044862">
    <property type="entry name" value="Pro_4_hyd_alph_FE2OG_OXY"/>
</dbReference>
<evidence type="ECO:0000256" key="2">
    <source>
        <dbReference type="ARBA" id="ARBA00022723"/>
    </source>
</evidence>
<feature type="compositionally biased region" description="Low complexity" evidence="6">
    <location>
        <begin position="14"/>
        <end position="37"/>
    </location>
</feature>
<dbReference type="PANTHER" id="PTHR10869">
    <property type="entry name" value="PROLYL 4-HYDROXYLASE ALPHA SUBUNIT"/>
    <property type="match status" value="1"/>
</dbReference>
<evidence type="ECO:0000256" key="3">
    <source>
        <dbReference type="ARBA" id="ARBA00022964"/>
    </source>
</evidence>
<dbReference type="EMBL" id="KZ678598">
    <property type="protein sequence ID" value="PSR78668.1"/>
    <property type="molecule type" value="Genomic_DNA"/>
</dbReference>
<dbReference type="Proteomes" id="UP000241462">
    <property type="component" value="Unassembled WGS sequence"/>
</dbReference>
<dbReference type="GO" id="GO:0005506">
    <property type="term" value="F:iron ion binding"/>
    <property type="evidence" value="ECO:0007669"/>
    <property type="project" value="InterPro"/>
</dbReference>
<keyword evidence="3" id="KW-0223">Dioxygenase</keyword>